<sequence>MFALTALIALLIDALLGWPDALYRRLNHPVVWIGALIERLDRRMNRGGGRFGKGMAASLIVITAAILPALFMQSLLGSVIAGLLAWPLVAARSLHDHLRAVETPLLAGNLKATREATSMIVGRDVSHADEAALSRASIESLAENASDGVIAPLFWAALAGLPGIAAYKAINTLDSMIGHRTPRHEEFGRFAARLDDLANWLPARLTALLFTLASGSLHPWRIARRDACAHRSPNAGWPEAAMAAALRVRLSGPRSYGQRIAREPWLNGEDRDPAGTDLEPALALYRRAVIAGGILLLVLALL</sequence>
<dbReference type="AlphaFoldDB" id="A0A3R7NX70"/>
<dbReference type="OrthoDB" id="9811967at2"/>
<dbReference type="Pfam" id="PF03186">
    <property type="entry name" value="CobD_Cbib"/>
    <property type="match status" value="1"/>
</dbReference>
<keyword evidence="5 9" id="KW-0169">Cobalamin biosynthesis</keyword>
<evidence type="ECO:0000256" key="3">
    <source>
        <dbReference type="ARBA" id="ARBA00006263"/>
    </source>
</evidence>
<reference evidence="10" key="1">
    <citation type="submission" date="2018-05" db="EMBL/GenBank/DDBJ databases">
        <title>Reclassification of Methylarcula marina and Methylarcula terricola as Paracoccus methylarcula sp.nov., comb.nov. and Paracoccus terricola comb.nov.</title>
        <authorList>
            <person name="Shmareva M.N."/>
            <person name="Doronina N.V."/>
            <person name="Vasilenko O.V."/>
            <person name="Tarlachkov S.V."/>
            <person name="Trotsenko Y.A."/>
        </authorList>
    </citation>
    <scope>NUCLEOTIDE SEQUENCE [LARGE SCALE GENOMIC DNA]</scope>
    <source>
        <strain evidence="10">VKM B-2159</strain>
    </source>
</reference>
<dbReference type="NCBIfam" id="TIGR00380">
    <property type="entry name" value="cobal_cbiB"/>
    <property type="match status" value="1"/>
</dbReference>
<dbReference type="EMBL" id="PXNQ02000007">
    <property type="protein sequence ID" value="RNF34092.1"/>
    <property type="molecule type" value="Genomic_DNA"/>
</dbReference>
<dbReference type="PANTHER" id="PTHR34308:SF1">
    <property type="entry name" value="COBALAMIN BIOSYNTHESIS PROTEIN CBIB"/>
    <property type="match status" value="1"/>
</dbReference>
<evidence type="ECO:0000256" key="4">
    <source>
        <dbReference type="ARBA" id="ARBA00022475"/>
    </source>
</evidence>
<gene>
    <name evidence="9 10" type="primary">cobD</name>
    <name evidence="10" type="ORF">A7A09_011770</name>
</gene>
<evidence type="ECO:0000256" key="6">
    <source>
        <dbReference type="ARBA" id="ARBA00022692"/>
    </source>
</evidence>
<dbReference type="GO" id="GO:0009236">
    <property type="term" value="P:cobalamin biosynthetic process"/>
    <property type="evidence" value="ECO:0007669"/>
    <property type="project" value="UniProtKB-UniRule"/>
</dbReference>
<dbReference type="PANTHER" id="PTHR34308">
    <property type="entry name" value="COBALAMIN BIOSYNTHESIS PROTEIN CBIB"/>
    <property type="match status" value="1"/>
</dbReference>
<organism evidence="10 11">
    <name type="scientific">Paracoccus methylarcula</name>
    <dbReference type="NCBI Taxonomy" id="72022"/>
    <lineage>
        <taxon>Bacteria</taxon>
        <taxon>Pseudomonadati</taxon>
        <taxon>Pseudomonadota</taxon>
        <taxon>Alphaproteobacteria</taxon>
        <taxon>Rhodobacterales</taxon>
        <taxon>Paracoccaceae</taxon>
        <taxon>Paracoccus</taxon>
    </lineage>
</organism>
<feature type="transmembrane region" description="Helical" evidence="9">
    <location>
        <begin position="56"/>
        <end position="89"/>
    </location>
</feature>
<dbReference type="UniPathway" id="UPA00148"/>
<dbReference type="GO" id="GO:0048472">
    <property type="term" value="F:threonine-phosphate decarboxylase activity"/>
    <property type="evidence" value="ECO:0007669"/>
    <property type="project" value="InterPro"/>
</dbReference>
<dbReference type="GO" id="GO:0015420">
    <property type="term" value="F:ABC-type vitamin B12 transporter activity"/>
    <property type="evidence" value="ECO:0007669"/>
    <property type="project" value="UniProtKB-UniRule"/>
</dbReference>
<comment type="function">
    <text evidence="9">Converts cobyric acid to cobinamide by the addition of aminopropanol on the F carboxylic group.</text>
</comment>
<dbReference type="Proteomes" id="UP000238137">
    <property type="component" value="Unassembled WGS sequence"/>
</dbReference>
<name>A0A3R7NX70_9RHOB</name>
<keyword evidence="7 9" id="KW-1133">Transmembrane helix</keyword>
<evidence type="ECO:0000256" key="9">
    <source>
        <dbReference type="HAMAP-Rule" id="MF_00024"/>
    </source>
</evidence>
<keyword evidence="4 9" id="KW-1003">Cell membrane</keyword>
<keyword evidence="8 9" id="KW-0472">Membrane</keyword>
<dbReference type="InterPro" id="IPR004485">
    <property type="entry name" value="Cobalamin_biosynth_CobD/CbiB"/>
</dbReference>
<evidence type="ECO:0000256" key="2">
    <source>
        <dbReference type="ARBA" id="ARBA00004953"/>
    </source>
</evidence>
<evidence type="ECO:0000256" key="8">
    <source>
        <dbReference type="ARBA" id="ARBA00023136"/>
    </source>
</evidence>
<proteinExistence type="inferred from homology"/>
<protein>
    <recommendedName>
        <fullName evidence="9">Cobalamin biosynthesis protein CobD</fullName>
    </recommendedName>
</protein>
<evidence type="ECO:0000256" key="1">
    <source>
        <dbReference type="ARBA" id="ARBA00004651"/>
    </source>
</evidence>
<evidence type="ECO:0000313" key="11">
    <source>
        <dbReference type="Proteomes" id="UP000238137"/>
    </source>
</evidence>
<dbReference type="RefSeq" id="WP_106691602.1">
    <property type="nucleotide sequence ID" value="NZ_PXNQ02000007.1"/>
</dbReference>
<evidence type="ECO:0000313" key="10">
    <source>
        <dbReference type="EMBL" id="RNF34092.1"/>
    </source>
</evidence>
<comment type="pathway">
    <text evidence="2 9">Cofactor biosynthesis; adenosylcobalamin biosynthesis.</text>
</comment>
<comment type="caution">
    <text evidence="9">Lacks conserved residue(s) required for the propagation of feature annotation.</text>
</comment>
<dbReference type="HAMAP" id="MF_00024">
    <property type="entry name" value="CobD_CbiB"/>
    <property type="match status" value="1"/>
</dbReference>
<evidence type="ECO:0000256" key="7">
    <source>
        <dbReference type="ARBA" id="ARBA00022989"/>
    </source>
</evidence>
<evidence type="ECO:0000256" key="5">
    <source>
        <dbReference type="ARBA" id="ARBA00022573"/>
    </source>
</evidence>
<keyword evidence="6 9" id="KW-0812">Transmembrane</keyword>
<keyword evidence="11" id="KW-1185">Reference proteome</keyword>
<comment type="similarity">
    <text evidence="3 9">Belongs to the CobD/CbiB family.</text>
</comment>
<comment type="subcellular location">
    <subcellularLocation>
        <location evidence="1 9">Cell membrane</location>
        <topology evidence="1 9">Multi-pass membrane protein</topology>
    </subcellularLocation>
</comment>
<accession>A0A3R7NX70</accession>
<comment type="caution">
    <text evidence="10">The sequence shown here is derived from an EMBL/GenBank/DDBJ whole genome shotgun (WGS) entry which is preliminary data.</text>
</comment>
<dbReference type="GO" id="GO:0005886">
    <property type="term" value="C:plasma membrane"/>
    <property type="evidence" value="ECO:0007669"/>
    <property type="project" value="UniProtKB-SubCell"/>
</dbReference>